<dbReference type="FunFam" id="2.170.270.10:FF:000037">
    <property type="entry name" value="Histone-lysine N-methyltransferase"/>
    <property type="match status" value="1"/>
</dbReference>
<dbReference type="InterPro" id="IPR001214">
    <property type="entry name" value="SET_dom"/>
</dbReference>
<evidence type="ECO:0000256" key="6">
    <source>
        <dbReference type="ARBA" id="ARBA00022691"/>
    </source>
</evidence>
<evidence type="ECO:0000256" key="8">
    <source>
        <dbReference type="SAM" id="Coils"/>
    </source>
</evidence>
<reference evidence="13 14" key="1">
    <citation type="submission" date="2013-03" db="EMBL/GenBank/DDBJ databases">
        <title>The Genome Sequence of Capronia coronata CBS 617.96.</title>
        <authorList>
            <consortium name="The Broad Institute Genomics Platform"/>
            <person name="Cuomo C."/>
            <person name="de Hoog S."/>
            <person name="Gorbushina A."/>
            <person name="Walker B."/>
            <person name="Young S.K."/>
            <person name="Zeng Q."/>
            <person name="Gargeya S."/>
            <person name="Fitzgerald M."/>
            <person name="Haas B."/>
            <person name="Abouelleil A."/>
            <person name="Allen A.W."/>
            <person name="Alvarado L."/>
            <person name="Arachchi H.M."/>
            <person name="Berlin A.M."/>
            <person name="Chapman S.B."/>
            <person name="Gainer-Dewar J."/>
            <person name="Goldberg J."/>
            <person name="Griggs A."/>
            <person name="Gujja S."/>
            <person name="Hansen M."/>
            <person name="Howarth C."/>
            <person name="Imamovic A."/>
            <person name="Ireland A."/>
            <person name="Larimer J."/>
            <person name="McCowan C."/>
            <person name="Murphy C."/>
            <person name="Pearson M."/>
            <person name="Poon T.W."/>
            <person name="Priest M."/>
            <person name="Roberts A."/>
            <person name="Saif S."/>
            <person name="Shea T."/>
            <person name="Sisk P."/>
            <person name="Sykes S."/>
            <person name="Wortman J."/>
            <person name="Nusbaum C."/>
            <person name="Birren B."/>
        </authorList>
    </citation>
    <scope>NUCLEOTIDE SEQUENCE [LARGE SCALE GENOMIC DNA]</scope>
    <source>
        <strain evidence="13 14">CBS 617.96</strain>
    </source>
</reference>
<feature type="compositionally biased region" description="Polar residues" evidence="9">
    <location>
        <begin position="21"/>
        <end position="36"/>
    </location>
</feature>
<feature type="region of interest" description="Disordered" evidence="9">
    <location>
        <begin position="1"/>
        <end position="47"/>
    </location>
</feature>
<feature type="coiled-coil region" evidence="8">
    <location>
        <begin position="177"/>
        <end position="208"/>
    </location>
</feature>
<sequence>MPLRQSLLSFYRTHTSKNESEPFTSSKTRPTLTRAASPSSSDTDPDTIVVSTYSQSQLPTPSESSLDVSIEDARAVSMKQVPKGRARRVSRRLARDERQNGLIEDMEDESIKNRTVSGETLVNMDNTSQSTLVKESIAALDLAWNMSEVFARENKTGLLDAKGQKALDDSDFADTTQNADEDMVDEEENRLQEEKAAAKKAKMAANNKLWEERRKTAEKHATRRSSRIPGFDKAGEIASMFANSVLGKRKDRGSEVESRSRKSMGSLATSSIQEPDKKKRRVSEGATPTLEEPIQPKSQRRREKKWLASGLYAGQPRVFDGRLNESKNRQKSAPVLPFKENTVLPLPMYAGERLLKQGRDFKLPFDIFSPLPAGQPKPDEWRKVNKNVFVGDAAQSWRVSKYDEYSSCMCKPETGCDHNCMNRCMFYECDERNCDLTAEQCGNRQFEDLRQRVKKGGKYNVGVEVIKTADRGYGVRSNRTFEPNQIIVEYTGEIITQEECERRMKSMYKNNECYYLMLFDQNMIIDATRGSIARFVNHSCAPNCRMEKWTVNGKPRMALFAGDRGIMTGEELSYDYNFDPYSLKNVQVCHCGAENCRGVLGPRPKEERKQKSPEEEPKKRSGKLAGAKRKIAEVIEEGTIRLTKKAKVAPKAKVYRSNSNFNSPVTVRKLKVLKKTVLHKQNTSPLKGLARQPSKLKKIVASAKVKAAKQRVVSTTSSTALIDNDDRKPGAKPVSRSSSLREKASSVKSRMVRTVRGAQSGRSRTIRPIMDEMDEKNDL</sequence>
<feature type="domain" description="SET" evidence="10">
    <location>
        <begin position="461"/>
        <end position="577"/>
    </location>
</feature>
<comment type="subcellular location">
    <subcellularLocation>
        <location evidence="2">Chromosome</location>
    </subcellularLocation>
    <subcellularLocation>
        <location evidence="1">Nucleus</location>
    </subcellularLocation>
</comment>
<evidence type="ECO:0000256" key="1">
    <source>
        <dbReference type="ARBA" id="ARBA00004123"/>
    </source>
</evidence>
<dbReference type="GeneID" id="19159136"/>
<dbReference type="InterPro" id="IPR046341">
    <property type="entry name" value="SET_dom_sf"/>
</dbReference>
<dbReference type="GO" id="GO:0042054">
    <property type="term" value="F:histone methyltransferase activity"/>
    <property type="evidence" value="ECO:0007669"/>
    <property type="project" value="InterPro"/>
</dbReference>
<dbReference type="HOGENOM" id="CLU_004379_3_0_1"/>
<dbReference type="eggNOG" id="KOG1083">
    <property type="taxonomic scope" value="Eukaryota"/>
</dbReference>
<evidence type="ECO:0000256" key="5">
    <source>
        <dbReference type="ARBA" id="ARBA00022679"/>
    </source>
</evidence>
<evidence type="ECO:0000256" key="3">
    <source>
        <dbReference type="ARBA" id="ARBA00022454"/>
    </source>
</evidence>
<organism evidence="13 14">
    <name type="scientific">Capronia coronata CBS 617.96</name>
    <dbReference type="NCBI Taxonomy" id="1182541"/>
    <lineage>
        <taxon>Eukaryota</taxon>
        <taxon>Fungi</taxon>
        <taxon>Dikarya</taxon>
        <taxon>Ascomycota</taxon>
        <taxon>Pezizomycotina</taxon>
        <taxon>Eurotiomycetes</taxon>
        <taxon>Chaetothyriomycetidae</taxon>
        <taxon>Chaetothyriales</taxon>
        <taxon>Herpotrichiellaceae</taxon>
        <taxon>Capronia</taxon>
    </lineage>
</organism>
<dbReference type="SUPFAM" id="SSF82199">
    <property type="entry name" value="SET domain"/>
    <property type="match status" value="1"/>
</dbReference>
<keyword evidence="5 13" id="KW-0808">Transferase</keyword>
<comment type="caution">
    <text evidence="13">The sequence shown here is derived from an EMBL/GenBank/DDBJ whole genome shotgun (WGS) entry which is preliminary data.</text>
</comment>
<keyword evidence="8" id="KW-0175">Coiled coil</keyword>
<evidence type="ECO:0000259" key="11">
    <source>
        <dbReference type="PROSITE" id="PS50868"/>
    </source>
</evidence>
<evidence type="ECO:0000256" key="4">
    <source>
        <dbReference type="ARBA" id="ARBA00022603"/>
    </source>
</evidence>
<evidence type="ECO:0000256" key="2">
    <source>
        <dbReference type="ARBA" id="ARBA00004286"/>
    </source>
</evidence>
<dbReference type="PROSITE" id="PS51215">
    <property type="entry name" value="AWS"/>
    <property type="match status" value="1"/>
</dbReference>
<keyword evidence="3" id="KW-0158">Chromosome</keyword>
<feature type="domain" description="AWS" evidence="12">
    <location>
        <begin position="403"/>
        <end position="450"/>
    </location>
</feature>
<dbReference type="SMART" id="SM00508">
    <property type="entry name" value="PostSET"/>
    <property type="match status" value="1"/>
</dbReference>
<dbReference type="InterPro" id="IPR003616">
    <property type="entry name" value="Post-SET_dom"/>
</dbReference>
<dbReference type="PROSITE" id="PS50868">
    <property type="entry name" value="POST_SET"/>
    <property type="match status" value="1"/>
</dbReference>
<dbReference type="AlphaFoldDB" id="W9YF11"/>
<dbReference type="PROSITE" id="PS50280">
    <property type="entry name" value="SET"/>
    <property type="match status" value="1"/>
</dbReference>
<dbReference type="STRING" id="1182541.W9YF11"/>
<dbReference type="EMBL" id="AMWN01000003">
    <property type="protein sequence ID" value="EXJ91143.1"/>
    <property type="molecule type" value="Genomic_DNA"/>
</dbReference>
<dbReference type="InterPro" id="IPR006560">
    <property type="entry name" value="AWS_dom"/>
</dbReference>
<dbReference type="Proteomes" id="UP000019484">
    <property type="component" value="Unassembled WGS sequence"/>
</dbReference>
<dbReference type="PANTHER" id="PTHR22884">
    <property type="entry name" value="SET DOMAIN PROTEINS"/>
    <property type="match status" value="1"/>
</dbReference>
<dbReference type="Pfam" id="PF00856">
    <property type="entry name" value="SET"/>
    <property type="match status" value="1"/>
</dbReference>
<feature type="region of interest" description="Disordered" evidence="9">
    <location>
        <begin position="600"/>
        <end position="626"/>
    </location>
</feature>
<gene>
    <name evidence="13" type="ORF">A1O1_04252</name>
</gene>
<dbReference type="InterPro" id="IPR050777">
    <property type="entry name" value="SET2_Histone-Lys_MeTrsfase"/>
</dbReference>
<feature type="compositionally biased region" description="Basic and acidic residues" evidence="9">
    <location>
        <begin position="603"/>
        <end position="619"/>
    </location>
</feature>
<evidence type="ECO:0000259" key="10">
    <source>
        <dbReference type="PROSITE" id="PS50280"/>
    </source>
</evidence>
<protein>
    <submittedName>
        <fullName evidence="13">Histone-lysine N-methyltransferase ASH1L</fullName>
    </submittedName>
</protein>
<keyword evidence="6" id="KW-0949">S-adenosyl-L-methionine</keyword>
<evidence type="ECO:0000256" key="7">
    <source>
        <dbReference type="ARBA" id="ARBA00023242"/>
    </source>
</evidence>
<dbReference type="Gene3D" id="2.170.270.10">
    <property type="entry name" value="SET domain"/>
    <property type="match status" value="1"/>
</dbReference>
<accession>W9YF11</accession>
<dbReference type="GO" id="GO:0005694">
    <property type="term" value="C:chromosome"/>
    <property type="evidence" value="ECO:0007669"/>
    <property type="project" value="UniProtKB-SubCell"/>
</dbReference>
<name>W9YF11_9EURO</name>
<dbReference type="Pfam" id="PF17907">
    <property type="entry name" value="AWS"/>
    <property type="match status" value="1"/>
</dbReference>
<evidence type="ECO:0000259" key="12">
    <source>
        <dbReference type="PROSITE" id="PS51215"/>
    </source>
</evidence>
<evidence type="ECO:0000256" key="9">
    <source>
        <dbReference type="SAM" id="MobiDB-lite"/>
    </source>
</evidence>
<keyword evidence="14" id="KW-1185">Reference proteome</keyword>
<feature type="region of interest" description="Disordered" evidence="9">
    <location>
        <begin position="248"/>
        <end position="304"/>
    </location>
</feature>
<dbReference type="RefSeq" id="XP_007723337.1">
    <property type="nucleotide sequence ID" value="XM_007725147.1"/>
</dbReference>
<dbReference type="SMART" id="SM00317">
    <property type="entry name" value="SET"/>
    <property type="match status" value="1"/>
</dbReference>
<evidence type="ECO:0000313" key="14">
    <source>
        <dbReference type="Proteomes" id="UP000019484"/>
    </source>
</evidence>
<feature type="region of interest" description="Disordered" evidence="9">
    <location>
        <begin position="714"/>
        <end position="779"/>
    </location>
</feature>
<feature type="domain" description="Post-SET" evidence="11">
    <location>
        <begin position="585"/>
        <end position="601"/>
    </location>
</feature>
<proteinExistence type="predicted"/>
<dbReference type="OrthoDB" id="422362at2759"/>
<evidence type="ECO:0000313" key="13">
    <source>
        <dbReference type="EMBL" id="EXJ91143.1"/>
    </source>
</evidence>
<feature type="compositionally biased region" description="Low complexity" evidence="9">
    <location>
        <begin position="37"/>
        <end position="47"/>
    </location>
</feature>
<dbReference type="GO" id="GO:0005634">
    <property type="term" value="C:nucleus"/>
    <property type="evidence" value="ECO:0007669"/>
    <property type="project" value="UniProtKB-SubCell"/>
</dbReference>
<dbReference type="GO" id="GO:0032259">
    <property type="term" value="P:methylation"/>
    <property type="evidence" value="ECO:0007669"/>
    <property type="project" value="UniProtKB-KW"/>
</dbReference>
<keyword evidence="4 13" id="KW-0489">Methyltransferase</keyword>
<keyword evidence="7" id="KW-0539">Nucleus</keyword>